<proteinExistence type="predicted"/>
<sequence>MSLESGIADLTKAASDLIATFNGKNAAINAALAAAVLAVPVNKKTYYVDYVAGSDANDGKLATPFKTIDKAIASTPYGGICTVLLISDYDMTADIAVEGVALQLASSSSGTKRKINPKIYQYNGSSESRLAAFSLQTAASAALKDMSIVFPSVTGLSSAPAGGPNTFFRGSQSGQAPLIQIKLLDSEVVDVPGANAVLAYAPTSAMLLEAYNTTFPSGFGGRYIFGMAAGSQASSNNNILTNLNTF</sequence>
<dbReference type="Gene3D" id="2.160.20.10">
    <property type="entry name" value="Single-stranded right-handed beta-helix, Pectin lyase-like"/>
    <property type="match status" value="1"/>
</dbReference>
<comment type="caution">
    <text evidence="1">The sequence shown here is derived from an EMBL/GenBank/DDBJ whole genome shotgun (WGS) entry which is preliminary data.</text>
</comment>
<organism evidence="1 2">
    <name type="scientific">Pseudomonas putida</name>
    <name type="common">Arthrobacter siderocapsulatus</name>
    <dbReference type="NCBI Taxonomy" id="303"/>
    <lineage>
        <taxon>Bacteria</taxon>
        <taxon>Pseudomonadati</taxon>
        <taxon>Pseudomonadota</taxon>
        <taxon>Gammaproteobacteria</taxon>
        <taxon>Pseudomonadales</taxon>
        <taxon>Pseudomonadaceae</taxon>
        <taxon>Pseudomonas</taxon>
    </lineage>
</organism>
<protein>
    <submittedName>
        <fullName evidence="1">Uncharacterized protein</fullName>
    </submittedName>
</protein>
<reference evidence="1 2" key="1">
    <citation type="submission" date="2019-12" db="EMBL/GenBank/DDBJ databases">
        <authorList>
            <person name="Woiski C."/>
        </authorList>
    </citation>
    <scope>NUCLEOTIDE SEQUENCE [LARGE SCALE GENOMIC DNA]</scope>
    <source>
        <strain evidence="1 2">BOE100</strain>
    </source>
</reference>
<gene>
    <name evidence="1" type="ORF">GN299_08595</name>
</gene>
<evidence type="ECO:0000313" key="1">
    <source>
        <dbReference type="EMBL" id="KAF0255153.1"/>
    </source>
</evidence>
<dbReference type="InterPro" id="IPR012334">
    <property type="entry name" value="Pectin_lyas_fold"/>
</dbReference>
<accession>A0A7V8J4N8</accession>
<dbReference type="InterPro" id="IPR011050">
    <property type="entry name" value="Pectin_lyase_fold/virulence"/>
</dbReference>
<name>A0A7V8J4N8_PSEPU</name>
<dbReference type="SUPFAM" id="SSF51126">
    <property type="entry name" value="Pectin lyase-like"/>
    <property type="match status" value="1"/>
</dbReference>
<dbReference type="Proteomes" id="UP000442695">
    <property type="component" value="Unassembled WGS sequence"/>
</dbReference>
<dbReference type="EMBL" id="WOWR01000008">
    <property type="protein sequence ID" value="KAF0255153.1"/>
    <property type="molecule type" value="Genomic_DNA"/>
</dbReference>
<evidence type="ECO:0000313" key="2">
    <source>
        <dbReference type="Proteomes" id="UP000442695"/>
    </source>
</evidence>
<dbReference type="AlphaFoldDB" id="A0A7V8J4N8"/>
<dbReference type="RefSeq" id="WP_156858755.1">
    <property type="nucleotide sequence ID" value="NZ_WOWR01000008.1"/>
</dbReference>